<dbReference type="CDD" id="cd22392">
    <property type="entry name" value="KH-I_PNO1_rpt2"/>
    <property type="match status" value="1"/>
</dbReference>
<dbReference type="PANTHER" id="PTHR12826">
    <property type="entry name" value="RIBONUCLEASE Y"/>
    <property type="match status" value="1"/>
</dbReference>
<evidence type="ECO:0000259" key="5">
    <source>
        <dbReference type="Pfam" id="PF22891"/>
    </source>
</evidence>
<dbReference type="InterPro" id="IPR036612">
    <property type="entry name" value="KH_dom_type_1_sf"/>
</dbReference>
<keyword evidence="7" id="KW-1185">Reference proteome</keyword>
<dbReference type="CDD" id="cd22391">
    <property type="entry name" value="KH-I_PNO1_rpt1"/>
    <property type="match status" value="1"/>
</dbReference>
<dbReference type="SUPFAM" id="SSF54791">
    <property type="entry name" value="Eukaryotic type KH-domain (KH-domain type I)"/>
    <property type="match status" value="1"/>
</dbReference>
<evidence type="ECO:0000256" key="1">
    <source>
        <dbReference type="ARBA" id="ARBA00004604"/>
    </source>
</evidence>
<dbReference type="Gene3D" id="3.30.1370.10">
    <property type="entry name" value="K Homology domain, type 1"/>
    <property type="match status" value="1"/>
</dbReference>
<sequence>MEIENPSNPTQTSAPVPQFPALSAVEATGGVEKRKIIIPPHRLNPLKERWLEIYTPLVEQLMLQVKVNQAKKTITLRTSPQTTETGALQKGADFVQAFILGFEVRDALALLRVDDLYIDSFTIQDVKDLHGDHLSRAIGRIAGRDGAVKYAIENATKTRIVLADNHIHILGSFTHIGMARNAICSLILGSPPSQVYGRLQGTAAAANQRF</sequence>
<name>A0ABQ8UI55_9EUKA</name>
<reference evidence="6" key="1">
    <citation type="journal article" date="2022" name="bioRxiv">
        <title>Genomics of Preaxostyla Flagellates Illuminates Evolutionary Transitions and the Path Towards Mitochondrial Loss.</title>
        <authorList>
            <person name="Novak L.V.F."/>
            <person name="Treitli S.C."/>
            <person name="Pyrih J."/>
            <person name="Halakuc P."/>
            <person name="Pipaliya S.V."/>
            <person name="Vacek V."/>
            <person name="Brzon O."/>
            <person name="Soukal P."/>
            <person name="Eme L."/>
            <person name="Dacks J.B."/>
            <person name="Karnkowska A."/>
            <person name="Elias M."/>
            <person name="Hampl V."/>
        </authorList>
    </citation>
    <scope>NUCLEOTIDE SEQUENCE</scope>
    <source>
        <strain evidence="6">RCP-MX</strain>
    </source>
</reference>
<gene>
    <name evidence="6" type="ORF">PAPYR_8226</name>
</gene>
<protein>
    <submittedName>
        <fullName evidence="6">Pre-rRNA-processing protein PNO1</fullName>
    </submittedName>
</protein>
<evidence type="ECO:0000256" key="2">
    <source>
        <dbReference type="ARBA" id="ARBA00007515"/>
    </source>
</evidence>
<organism evidence="6 7">
    <name type="scientific">Paratrimastix pyriformis</name>
    <dbReference type="NCBI Taxonomy" id="342808"/>
    <lineage>
        <taxon>Eukaryota</taxon>
        <taxon>Metamonada</taxon>
        <taxon>Preaxostyla</taxon>
        <taxon>Paratrimastigidae</taxon>
        <taxon>Paratrimastix</taxon>
    </lineage>
</organism>
<evidence type="ECO:0000256" key="4">
    <source>
        <dbReference type="ARBA" id="ARBA00023242"/>
    </source>
</evidence>
<dbReference type="PANTHER" id="PTHR12826:SF13">
    <property type="entry name" value="RNA-BINDING PROTEIN PNO1"/>
    <property type="match status" value="1"/>
</dbReference>
<dbReference type="InterPro" id="IPR055212">
    <property type="entry name" value="KH-I_PNO1_first"/>
</dbReference>
<proteinExistence type="inferred from homology"/>
<feature type="domain" description="PNO1 second type I KH" evidence="5">
    <location>
        <begin position="120"/>
        <end position="201"/>
    </location>
</feature>
<evidence type="ECO:0000256" key="3">
    <source>
        <dbReference type="ARBA" id="ARBA00022884"/>
    </source>
</evidence>
<comment type="similarity">
    <text evidence="2">Belongs to the PNO1 family.</text>
</comment>
<comment type="subcellular location">
    <subcellularLocation>
        <location evidence="1">Nucleus</location>
        <location evidence="1">Nucleolus</location>
    </subcellularLocation>
</comment>
<dbReference type="Proteomes" id="UP001141327">
    <property type="component" value="Unassembled WGS sequence"/>
</dbReference>
<evidence type="ECO:0000313" key="7">
    <source>
        <dbReference type="Proteomes" id="UP001141327"/>
    </source>
</evidence>
<dbReference type="InterPro" id="IPR055211">
    <property type="entry name" value="KH_PNO1_2nd"/>
</dbReference>
<accession>A0ABQ8UI55</accession>
<evidence type="ECO:0000313" key="6">
    <source>
        <dbReference type="EMBL" id="KAJ4456495.1"/>
    </source>
</evidence>
<keyword evidence="4" id="KW-0539">Nucleus</keyword>
<dbReference type="Pfam" id="PF22891">
    <property type="entry name" value="KH_PNO1_2nd"/>
    <property type="match status" value="1"/>
</dbReference>
<comment type="caution">
    <text evidence="6">The sequence shown here is derived from an EMBL/GenBank/DDBJ whole genome shotgun (WGS) entry which is preliminary data.</text>
</comment>
<dbReference type="EMBL" id="JAPMOS010000068">
    <property type="protein sequence ID" value="KAJ4456495.1"/>
    <property type="molecule type" value="Genomic_DNA"/>
</dbReference>
<keyword evidence="3" id="KW-0694">RNA-binding</keyword>